<dbReference type="OrthoDB" id="3799363at2759"/>
<dbReference type="PANTHER" id="PTHR38166">
    <property type="entry name" value="C2H2-TYPE DOMAIN-CONTAINING PROTEIN-RELATED"/>
    <property type="match status" value="1"/>
</dbReference>
<accession>A0A6A6DB67</accession>
<evidence type="ECO:0008006" key="4">
    <source>
        <dbReference type="Google" id="ProtNLM"/>
    </source>
</evidence>
<dbReference type="EMBL" id="ML994726">
    <property type="protein sequence ID" value="KAF2175738.1"/>
    <property type="molecule type" value="Genomic_DNA"/>
</dbReference>
<evidence type="ECO:0000313" key="2">
    <source>
        <dbReference type="EMBL" id="KAF2175738.1"/>
    </source>
</evidence>
<dbReference type="AlphaFoldDB" id="A0A6A6DB67"/>
<dbReference type="Proteomes" id="UP000800200">
    <property type="component" value="Unassembled WGS sequence"/>
</dbReference>
<organism evidence="2 3">
    <name type="scientific">Zopfia rhizophila CBS 207.26</name>
    <dbReference type="NCBI Taxonomy" id="1314779"/>
    <lineage>
        <taxon>Eukaryota</taxon>
        <taxon>Fungi</taxon>
        <taxon>Dikarya</taxon>
        <taxon>Ascomycota</taxon>
        <taxon>Pezizomycotina</taxon>
        <taxon>Dothideomycetes</taxon>
        <taxon>Dothideomycetes incertae sedis</taxon>
        <taxon>Zopfiaceae</taxon>
        <taxon>Zopfia</taxon>
    </lineage>
</organism>
<gene>
    <name evidence="2" type="ORF">K469DRAFT_701538</name>
</gene>
<dbReference type="PANTHER" id="PTHR38166:SF1">
    <property type="entry name" value="C2H2-TYPE DOMAIN-CONTAINING PROTEIN"/>
    <property type="match status" value="1"/>
</dbReference>
<protein>
    <recommendedName>
        <fullName evidence="4">C2H2-type domain-containing protein</fullName>
    </recommendedName>
</protein>
<keyword evidence="3" id="KW-1185">Reference proteome</keyword>
<name>A0A6A6DB67_9PEZI</name>
<feature type="region of interest" description="Disordered" evidence="1">
    <location>
        <begin position="488"/>
        <end position="511"/>
    </location>
</feature>
<evidence type="ECO:0000313" key="3">
    <source>
        <dbReference type="Proteomes" id="UP000800200"/>
    </source>
</evidence>
<sequence>MPYSLSSPSISVCTLQHASIEQPRITIKTAYTFDDFGMFGLKAQPLSLSRSALIASRKNHKSSNQPRFSSVEHHKSNSWMRVGHSMESNTFTFASPCSYYLGGGFQFVANDCEAGLPSPMRDLLTRSNSAASRSSAFKNKSSPDKPAPLPTEAVSSLRAFSEVVAMSGKHAIVVNSLAQYQHRGNEDRTILDALGPKRDIPLPRVVERAISGIKGCAGNDGSDRASSPPSGSSAGITMRSASPSTTMLDSRHKRGRRLEKSSRASDGESDDENDDRRKRPKSKSPVDHSRSLRRLKCPFYQRRPEKHTRASCRGSGFVDMAKLKDHLKRVHTKPLRCERCWKEIASTESYAEHIQKEPICMKRSEPDDDGIAPRKLHDLNFNRAPFSQAKSVEQKWKTLYHMLFPDDAYVPSPFEERGIDAHFKRVLQEALEEELKKYLPEPILTKIKKSIPDILRQCRDRIQDTPHEMGSCITTNSTKFDCIGSVDITPESPTTSSSSKAMKLNDVESNE</sequence>
<feature type="compositionally biased region" description="Low complexity" evidence="1">
    <location>
        <begin position="225"/>
        <end position="235"/>
    </location>
</feature>
<feature type="region of interest" description="Disordered" evidence="1">
    <location>
        <begin position="127"/>
        <end position="151"/>
    </location>
</feature>
<feature type="compositionally biased region" description="Low complexity" evidence="1">
    <location>
        <begin position="489"/>
        <end position="499"/>
    </location>
</feature>
<proteinExistence type="predicted"/>
<reference evidence="2" key="1">
    <citation type="journal article" date="2020" name="Stud. Mycol.">
        <title>101 Dothideomycetes genomes: a test case for predicting lifestyles and emergence of pathogens.</title>
        <authorList>
            <person name="Haridas S."/>
            <person name="Albert R."/>
            <person name="Binder M."/>
            <person name="Bloem J."/>
            <person name="Labutti K."/>
            <person name="Salamov A."/>
            <person name="Andreopoulos B."/>
            <person name="Baker S."/>
            <person name="Barry K."/>
            <person name="Bills G."/>
            <person name="Bluhm B."/>
            <person name="Cannon C."/>
            <person name="Castanera R."/>
            <person name="Culley D."/>
            <person name="Daum C."/>
            <person name="Ezra D."/>
            <person name="Gonzalez J."/>
            <person name="Henrissat B."/>
            <person name="Kuo A."/>
            <person name="Liang C."/>
            <person name="Lipzen A."/>
            <person name="Lutzoni F."/>
            <person name="Magnuson J."/>
            <person name="Mondo S."/>
            <person name="Nolan M."/>
            <person name="Ohm R."/>
            <person name="Pangilinan J."/>
            <person name="Park H.-J."/>
            <person name="Ramirez L."/>
            <person name="Alfaro M."/>
            <person name="Sun H."/>
            <person name="Tritt A."/>
            <person name="Yoshinaga Y."/>
            <person name="Zwiers L.-H."/>
            <person name="Turgeon B."/>
            <person name="Goodwin S."/>
            <person name="Spatafora J."/>
            <person name="Crous P."/>
            <person name="Grigoriev I."/>
        </authorList>
    </citation>
    <scope>NUCLEOTIDE SEQUENCE</scope>
    <source>
        <strain evidence="2">CBS 207.26</strain>
    </source>
</reference>
<evidence type="ECO:0000256" key="1">
    <source>
        <dbReference type="SAM" id="MobiDB-lite"/>
    </source>
</evidence>
<feature type="region of interest" description="Disordered" evidence="1">
    <location>
        <begin position="214"/>
        <end position="308"/>
    </location>
</feature>
<feature type="compositionally biased region" description="Polar residues" evidence="1">
    <location>
        <begin position="239"/>
        <end position="248"/>
    </location>
</feature>
<feature type="compositionally biased region" description="Low complexity" evidence="1">
    <location>
        <begin position="127"/>
        <end position="140"/>
    </location>
</feature>